<dbReference type="EMBL" id="NFZS01000004">
    <property type="protein sequence ID" value="RAO75799.1"/>
    <property type="molecule type" value="Genomic_DNA"/>
</dbReference>
<sequence length="67" mass="7571">MQLHDIPSTGYLRQAQLVGSILPIGATTLWRWVKEGKFPKPIKLSDRVTAWRAEDVRAWLAEPKGDA</sequence>
<dbReference type="InterPro" id="IPR009061">
    <property type="entry name" value="DNA-bd_dom_put_sf"/>
</dbReference>
<evidence type="ECO:0000313" key="2">
    <source>
        <dbReference type="Proteomes" id="UP000248926"/>
    </source>
</evidence>
<accession>A0A328P1B6</accession>
<dbReference type="Pfam" id="PF05930">
    <property type="entry name" value="Phage_AlpA"/>
    <property type="match status" value="1"/>
</dbReference>
<evidence type="ECO:0000313" key="1">
    <source>
        <dbReference type="EMBL" id="RAO75799.1"/>
    </source>
</evidence>
<organism evidence="1 2">
    <name type="scientific">Dyella jiangningensis</name>
    <dbReference type="NCBI Taxonomy" id="1379159"/>
    <lineage>
        <taxon>Bacteria</taxon>
        <taxon>Pseudomonadati</taxon>
        <taxon>Pseudomonadota</taxon>
        <taxon>Gammaproteobacteria</taxon>
        <taxon>Lysobacterales</taxon>
        <taxon>Rhodanobacteraceae</taxon>
        <taxon>Dyella</taxon>
    </lineage>
</organism>
<dbReference type="InterPro" id="IPR010260">
    <property type="entry name" value="AlpA"/>
</dbReference>
<protein>
    <submittedName>
        <fullName evidence="1">AlpA family transcriptional regulator</fullName>
    </submittedName>
</protein>
<name>A0A328P1B6_9GAMM</name>
<dbReference type="AlphaFoldDB" id="A0A328P1B6"/>
<dbReference type="OrthoDB" id="5298532at2"/>
<comment type="caution">
    <text evidence="1">The sequence shown here is derived from an EMBL/GenBank/DDBJ whole genome shotgun (WGS) entry which is preliminary data.</text>
</comment>
<proteinExistence type="predicted"/>
<dbReference type="Gene3D" id="1.10.238.160">
    <property type="match status" value="1"/>
</dbReference>
<dbReference type="RefSeq" id="WP_111984262.1">
    <property type="nucleotide sequence ID" value="NZ_NFZS01000004.1"/>
</dbReference>
<keyword evidence="2" id="KW-1185">Reference proteome</keyword>
<dbReference type="Proteomes" id="UP000248926">
    <property type="component" value="Unassembled WGS sequence"/>
</dbReference>
<dbReference type="SUPFAM" id="SSF46955">
    <property type="entry name" value="Putative DNA-binding domain"/>
    <property type="match status" value="1"/>
</dbReference>
<gene>
    <name evidence="1" type="ORF">CA260_17330</name>
</gene>
<reference evidence="1 2" key="1">
    <citation type="journal article" date="2018" name="Genet. Mol. Biol.">
        <title>The genome sequence of Dyella jiangningensis FCAV SCS01 from a lignocellulose-decomposing microbial consortium metagenome reveals potential for biotechnological applications.</title>
        <authorList>
            <person name="Desiderato J.G."/>
            <person name="Alvarenga D.O."/>
            <person name="Constancio M.T.L."/>
            <person name="Alves L.M.C."/>
            <person name="Varani A.M."/>
        </authorList>
    </citation>
    <scope>NUCLEOTIDE SEQUENCE [LARGE SCALE GENOMIC DNA]</scope>
    <source>
        <strain evidence="1 2">FCAV SCS01</strain>
    </source>
</reference>